<keyword evidence="3" id="KW-0472">Membrane</keyword>
<protein>
    <submittedName>
        <fullName evidence="6">Inner membrane transporter RhtA</fullName>
    </submittedName>
</protein>
<keyword evidence="4" id="KW-0732">Signal</keyword>
<dbReference type="EMBL" id="PVZG01000008">
    <property type="protein sequence ID" value="PRY28321.1"/>
    <property type="molecule type" value="Genomic_DNA"/>
</dbReference>
<feature type="transmembrane region" description="Helical" evidence="3">
    <location>
        <begin position="167"/>
        <end position="189"/>
    </location>
</feature>
<comment type="caution">
    <text evidence="6">The sequence shown here is derived from an EMBL/GenBank/DDBJ whole genome shotgun (WGS) entry which is preliminary data.</text>
</comment>
<feature type="transmembrane region" description="Helical" evidence="3">
    <location>
        <begin position="114"/>
        <end position="130"/>
    </location>
</feature>
<accession>A0A2T0S4F9</accession>
<feature type="domain" description="EamA" evidence="5">
    <location>
        <begin position="138"/>
        <end position="265"/>
    </location>
</feature>
<dbReference type="AlphaFoldDB" id="A0A2T0S4F9"/>
<dbReference type="SUPFAM" id="SSF103481">
    <property type="entry name" value="Multidrug resistance efflux transporter EmrE"/>
    <property type="match status" value="2"/>
</dbReference>
<feature type="transmembrane region" description="Helical" evidence="3">
    <location>
        <begin position="87"/>
        <end position="107"/>
    </location>
</feature>
<evidence type="ECO:0000256" key="2">
    <source>
        <dbReference type="SAM" id="MobiDB-lite"/>
    </source>
</evidence>
<feature type="transmembrane region" description="Helical" evidence="3">
    <location>
        <begin position="63"/>
        <end position="81"/>
    </location>
</feature>
<keyword evidence="3" id="KW-0812">Transmembrane</keyword>
<evidence type="ECO:0000256" key="4">
    <source>
        <dbReference type="SAM" id="SignalP"/>
    </source>
</evidence>
<keyword evidence="3" id="KW-1133">Transmembrane helix</keyword>
<evidence type="ECO:0000313" key="7">
    <source>
        <dbReference type="Proteomes" id="UP000239209"/>
    </source>
</evidence>
<feature type="compositionally biased region" description="Low complexity" evidence="2">
    <location>
        <begin position="302"/>
        <end position="323"/>
    </location>
</feature>
<evidence type="ECO:0000256" key="3">
    <source>
        <dbReference type="SAM" id="Phobius"/>
    </source>
</evidence>
<keyword evidence="7" id="KW-1185">Reference proteome</keyword>
<organism evidence="6 7">
    <name type="scientific">Pseudosporangium ferrugineum</name>
    <dbReference type="NCBI Taxonomy" id="439699"/>
    <lineage>
        <taxon>Bacteria</taxon>
        <taxon>Bacillati</taxon>
        <taxon>Actinomycetota</taxon>
        <taxon>Actinomycetes</taxon>
        <taxon>Micromonosporales</taxon>
        <taxon>Micromonosporaceae</taxon>
        <taxon>Pseudosporangium</taxon>
    </lineage>
</organism>
<feature type="transmembrane region" description="Helical" evidence="3">
    <location>
        <begin position="226"/>
        <end position="246"/>
    </location>
</feature>
<gene>
    <name evidence="6" type="ORF">CLV70_108113</name>
</gene>
<dbReference type="GO" id="GO:0016020">
    <property type="term" value="C:membrane"/>
    <property type="evidence" value="ECO:0007669"/>
    <property type="project" value="InterPro"/>
</dbReference>
<feature type="chain" id="PRO_5015437911" evidence="4">
    <location>
        <begin position="21"/>
        <end position="323"/>
    </location>
</feature>
<sequence>MRLTGLATMLGSAAANQVGAAAGAHAFGALGPAGAMAVRQLVAAALLLPAARPDPRRFTRAQWWPVLLLGAVFATMGLSLYTAIDRIGLGLAVTLEVLGPLSVALLASRTRFDLLCAAAAGAGVYVLVLPGPSSDYAGVALALVAAGCWASYILLNRIVGARLPGVQGLAVATSVSALAYLPVTVTLLVQGRLDGAALGYAAVAGVLSAVPYAGDLIALRTVPPRIFGIFMSVHPVLAALSGMVLLGQGLHAHEWAGIAVVMTVLAASSLRRRSGADGPRTTAAPAGNPSGGSRASWRRGSRTPSAPTATAGSPTAAAPRWSG</sequence>
<dbReference type="InterPro" id="IPR037185">
    <property type="entry name" value="EmrE-like"/>
</dbReference>
<dbReference type="Proteomes" id="UP000239209">
    <property type="component" value="Unassembled WGS sequence"/>
</dbReference>
<feature type="signal peptide" evidence="4">
    <location>
        <begin position="1"/>
        <end position="20"/>
    </location>
</feature>
<feature type="transmembrane region" description="Helical" evidence="3">
    <location>
        <begin position="252"/>
        <end position="270"/>
    </location>
</feature>
<dbReference type="Pfam" id="PF00892">
    <property type="entry name" value="EamA"/>
    <property type="match status" value="1"/>
</dbReference>
<feature type="region of interest" description="Disordered" evidence="2">
    <location>
        <begin position="273"/>
        <end position="323"/>
    </location>
</feature>
<reference evidence="6 7" key="1">
    <citation type="submission" date="2018-03" db="EMBL/GenBank/DDBJ databases">
        <title>Genomic Encyclopedia of Archaeal and Bacterial Type Strains, Phase II (KMG-II): from individual species to whole genera.</title>
        <authorList>
            <person name="Goeker M."/>
        </authorList>
    </citation>
    <scope>NUCLEOTIDE SEQUENCE [LARGE SCALE GENOMIC DNA]</scope>
    <source>
        <strain evidence="6 7">DSM 45348</strain>
    </source>
</reference>
<comment type="similarity">
    <text evidence="1">Belongs to the EamA transporter family.</text>
</comment>
<proteinExistence type="inferred from homology"/>
<evidence type="ECO:0000256" key="1">
    <source>
        <dbReference type="ARBA" id="ARBA00007362"/>
    </source>
</evidence>
<evidence type="ECO:0000259" key="5">
    <source>
        <dbReference type="Pfam" id="PF00892"/>
    </source>
</evidence>
<evidence type="ECO:0000313" key="6">
    <source>
        <dbReference type="EMBL" id="PRY28321.1"/>
    </source>
</evidence>
<feature type="transmembrane region" description="Helical" evidence="3">
    <location>
        <begin position="195"/>
        <end position="214"/>
    </location>
</feature>
<feature type="transmembrane region" description="Helical" evidence="3">
    <location>
        <begin position="136"/>
        <end position="155"/>
    </location>
</feature>
<dbReference type="InterPro" id="IPR000620">
    <property type="entry name" value="EamA_dom"/>
</dbReference>
<name>A0A2T0S4F9_9ACTN</name>